<name>A0ACB9PBE1_BAUVA</name>
<proteinExistence type="predicted"/>
<reference evidence="1 2" key="1">
    <citation type="journal article" date="2022" name="DNA Res.">
        <title>Chromosomal-level genome assembly of the orchid tree Bauhinia variegata (Leguminosae; Cercidoideae) supports the allotetraploid origin hypothesis of Bauhinia.</title>
        <authorList>
            <person name="Zhong Y."/>
            <person name="Chen Y."/>
            <person name="Zheng D."/>
            <person name="Pang J."/>
            <person name="Liu Y."/>
            <person name="Luo S."/>
            <person name="Meng S."/>
            <person name="Qian L."/>
            <person name="Wei D."/>
            <person name="Dai S."/>
            <person name="Zhou R."/>
        </authorList>
    </citation>
    <scope>NUCLEOTIDE SEQUENCE [LARGE SCALE GENOMIC DNA]</scope>
    <source>
        <strain evidence="1">BV-YZ2020</strain>
    </source>
</reference>
<protein>
    <submittedName>
        <fullName evidence="1">Uncharacterized protein</fullName>
    </submittedName>
</protein>
<dbReference type="EMBL" id="CM039430">
    <property type="protein sequence ID" value="KAI4346045.1"/>
    <property type="molecule type" value="Genomic_DNA"/>
</dbReference>
<evidence type="ECO:0000313" key="1">
    <source>
        <dbReference type="EMBL" id="KAI4346045.1"/>
    </source>
</evidence>
<sequence>MFSAAPFDGEARNQQNRRVRMKIPGLLDAEGSNLHLFKATKRVNLKTWRYFIQTQNPFDLSTQEYDI</sequence>
<gene>
    <name evidence="1" type="ORF">L6164_013127</name>
</gene>
<evidence type="ECO:0000313" key="2">
    <source>
        <dbReference type="Proteomes" id="UP000828941"/>
    </source>
</evidence>
<dbReference type="Proteomes" id="UP000828941">
    <property type="component" value="Chromosome 5"/>
</dbReference>
<accession>A0ACB9PBE1</accession>
<organism evidence="1 2">
    <name type="scientific">Bauhinia variegata</name>
    <name type="common">Purple orchid tree</name>
    <name type="synonym">Phanera variegata</name>
    <dbReference type="NCBI Taxonomy" id="167791"/>
    <lineage>
        <taxon>Eukaryota</taxon>
        <taxon>Viridiplantae</taxon>
        <taxon>Streptophyta</taxon>
        <taxon>Embryophyta</taxon>
        <taxon>Tracheophyta</taxon>
        <taxon>Spermatophyta</taxon>
        <taxon>Magnoliopsida</taxon>
        <taxon>eudicotyledons</taxon>
        <taxon>Gunneridae</taxon>
        <taxon>Pentapetalae</taxon>
        <taxon>rosids</taxon>
        <taxon>fabids</taxon>
        <taxon>Fabales</taxon>
        <taxon>Fabaceae</taxon>
        <taxon>Cercidoideae</taxon>
        <taxon>Cercideae</taxon>
        <taxon>Bauhiniinae</taxon>
        <taxon>Bauhinia</taxon>
    </lineage>
</organism>
<keyword evidence="2" id="KW-1185">Reference proteome</keyword>
<comment type="caution">
    <text evidence="1">The sequence shown here is derived from an EMBL/GenBank/DDBJ whole genome shotgun (WGS) entry which is preliminary data.</text>
</comment>